<name>A0ABT2NPU2_9RHOB</name>
<accession>A0ABT2NPU2</accession>
<dbReference type="RefSeq" id="WP_261496852.1">
    <property type="nucleotide sequence ID" value="NZ_JAOCQF010000003.1"/>
</dbReference>
<dbReference type="EMBL" id="JAOCQF010000003">
    <property type="protein sequence ID" value="MCT8330955.1"/>
    <property type="molecule type" value="Genomic_DNA"/>
</dbReference>
<evidence type="ECO:0000313" key="1">
    <source>
        <dbReference type="EMBL" id="MCT8330955.1"/>
    </source>
</evidence>
<comment type="caution">
    <text evidence="1">The sequence shown here is derived from an EMBL/GenBank/DDBJ whole genome shotgun (WGS) entry which is preliminary data.</text>
</comment>
<sequence length="252" mass="28138">MAGVKIGYLAYPDILTNKDWQKKKGLIGKMKKTGIGDALDKAEAVHKKIDWADMAVSKDNPANMEELKTAIQSVKNYYAKAIVPYEKALTEVADTAESAIKDVKKMIGAGSVVKAIEAIVKEAKTQRLTLKSLDLEADIKAMVERIERRQELARIHMNDSLKKFVIGAKAFLSDPTPENWDKHIKQAGRSVSNSVKELENYNRVFWKEFQKFEGFDLGRMNIDTKSPDFADITTKKVKAAAAQVKDIASFKG</sequence>
<keyword evidence="2" id="KW-1185">Reference proteome</keyword>
<protein>
    <submittedName>
        <fullName evidence="1">Uncharacterized protein</fullName>
    </submittedName>
</protein>
<proteinExistence type="predicted"/>
<evidence type="ECO:0000313" key="2">
    <source>
        <dbReference type="Proteomes" id="UP001205601"/>
    </source>
</evidence>
<reference evidence="2" key="1">
    <citation type="submission" date="2023-07" db="EMBL/GenBank/DDBJ databases">
        <title>Defluviimonas sediminis sp. nov., isolated from mangrove sediment.</title>
        <authorList>
            <person name="Liu L."/>
            <person name="Li J."/>
            <person name="Huang Y."/>
            <person name="Pan J."/>
            <person name="Li M."/>
        </authorList>
    </citation>
    <scope>NUCLEOTIDE SEQUENCE [LARGE SCALE GENOMIC DNA]</scope>
    <source>
        <strain evidence="2">FT324</strain>
    </source>
</reference>
<dbReference type="Proteomes" id="UP001205601">
    <property type="component" value="Unassembled WGS sequence"/>
</dbReference>
<gene>
    <name evidence="1" type="ORF">N5I32_15660</name>
</gene>
<organism evidence="1 2">
    <name type="scientific">Albidovulum sediminis</name>
    <dbReference type="NCBI Taxonomy" id="3066345"/>
    <lineage>
        <taxon>Bacteria</taxon>
        <taxon>Pseudomonadati</taxon>
        <taxon>Pseudomonadota</taxon>
        <taxon>Alphaproteobacteria</taxon>
        <taxon>Rhodobacterales</taxon>
        <taxon>Paracoccaceae</taxon>
        <taxon>Albidovulum</taxon>
    </lineage>
</organism>